<keyword evidence="4" id="KW-0472">Membrane</keyword>
<proteinExistence type="inferred from homology"/>
<evidence type="ECO:0000313" key="7">
    <source>
        <dbReference type="EMBL" id="KAH3820163.1"/>
    </source>
</evidence>
<keyword evidence="3" id="KW-0443">Lipid metabolism</keyword>
<evidence type="ECO:0000256" key="4">
    <source>
        <dbReference type="ARBA" id="ARBA00023136"/>
    </source>
</evidence>
<evidence type="ECO:0000256" key="5">
    <source>
        <dbReference type="ARBA" id="ARBA00023315"/>
    </source>
</evidence>
<name>A0A9D4GNM2_DREPO</name>
<evidence type="ECO:0000256" key="6">
    <source>
        <dbReference type="RuleBase" id="RU365062"/>
    </source>
</evidence>
<dbReference type="Proteomes" id="UP000828390">
    <property type="component" value="Unassembled WGS sequence"/>
</dbReference>
<dbReference type="EMBL" id="JAIWYP010000005">
    <property type="protein sequence ID" value="KAH3820163.1"/>
    <property type="molecule type" value="Genomic_DNA"/>
</dbReference>
<evidence type="ECO:0000256" key="1">
    <source>
        <dbReference type="ARBA" id="ARBA00004170"/>
    </source>
</evidence>
<dbReference type="PRINTS" id="PR00979">
    <property type="entry name" value="TAFAZZIN"/>
</dbReference>
<keyword evidence="8" id="KW-1185">Reference proteome</keyword>
<gene>
    <name evidence="7" type="ORF">DPMN_121907</name>
</gene>
<reference evidence="7" key="2">
    <citation type="submission" date="2020-11" db="EMBL/GenBank/DDBJ databases">
        <authorList>
            <person name="McCartney M.A."/>
            <person name="Auch B."/>
            <person name="Kono T."/>
            <person name="Mallez S."/>
            <person name="Becker A."/>
            <person name="Gohl D.M."/>
            <person name="Silverstein K.A.T."/>
            <person name="Koren S."/>
            <person name="Bechman K.B."/>
            <person name="Herman A."/>
            <person name="Abrahante J.E."/>
            <person name="Garbe J."/>
        </authorList>
    </citation>
    <scope>NUCLEOTIDE SEQUENCE</scope>
    <source>
        <strain evidence="7">Duluth1</strain>
        <tissue evidence="7">Whole animal</tissue>
    </source>
</reference>
<comment type="similarity">
    <text evidence="6">Belongs to the taffazin family.</text>
</comment>
<organism evidence="7 8">
    <name type="scientific">Dreissena polymorpha</name>
    <name type="common">Zebra mussel</name>
    <name type="synonym">Mytilus polymorpha</name>
    <dbReference type="NCBI Taxonomy" id="45954"/>
    <lineage>
        <taxon>Eukaryota</taxon>
        <taxon>Metazoa</taxon>
        <taxon>Spiralia</taxon>
        <taxon>Lophotrochozoa</taxon>
        <taxon>Mollusca</taxon>
        <taxon>Bivalvia</taxon>
        <taxon>Autobranchia</taxon>
        <taxon>Heteroconchia</taxon>
        <taxon>Euheterodonta</taxon>
        <taxon>Imparidentia</taxon>
        <taxon>Neoheterodontei</taxon>
        <taxon>Myida</taxon>
        <taxon>Dreissenoidea</taxon>
        <taxon>Dreissenidae</taxon>
        <taxon>Dreissena</taxon>
    </lineage>
</organism>
<dbReference type="SUPFAM" id="SSF69593">
    <property type="entry name" value="Glycerol-3-phosphate (1)-acyltransferase"/>
    <property type="match status" value="1"/>
</dbReference>
<reference evidence="7" key="1">
    <citation type="journal article" date="2019" name="bioRxiv">
        <title>The Genome of the Zebra Mussel, Dreissena polymorpha: A Resource for Invasive Species Research.</title>
        <authorList>
            <person name="McCartney M.A."/>
            <person name="Auch B."/>
            <person name="Kono T."/>
            <person name="Mallez S."/>
            <person name="Zhang Y."/>
            <person name="Obille A."/>
            <person name="Becker A."/>
            <person name="Abrahante J.E."/>
            <person name="Garbe J."/>
            <person name="Badalamenti J.P."/>
            <person name="Herman A."/>
            <person name="Mangelson H."/>
            <person name="Liachko I."/>
            <person name="Sullivan S."/>
            <person name="Sone E.D."/>
            <person name="Koren S."/>
            <person name="Silverstein K.A.T."/>
            <person name="Beckman K.B."/>
            <person name="Gohl D.M."/>
        </authorList>
    </citation>
    <scope>NUCLEOTIDE SEQUENCE</scope>
    <source>
        <strain evidence="7">Duluth1</strain>
        <tissue evidence="7">Whole animal</tissue>
    </source>
</reference>
<dbReference type="GO" id="GO:0035965">
    <property type="term" value="P:cardiolipin acyl-chain remodeling"/>
    <property type="evidence" value="ECO:0007669"/>
    <property type="project" value="TreeGrafter"/>
</dbReference>
<evidence type="ECO:0000256" key="2">
    <source>
        <dbReference type="ARBA" id="ARBA00022679"/>
    </source>
</evidence>
<dbReference type="PANTHER" id="PTHR12497">
    <property type="entry name" value="TAZ PROTEIN TAFAZZIN"/>
    <property type="match status" value="1"/>
</dbReference>
<evidence type="ECO:0000256" key="3">
    <source>
        <dbReference type="ARBA" id="ARBA00023098"/>
    </source>
</evidence>
<comment type="caution">
    <text evidence="7">The sequence shown here is derived from an EMBL/GenBank/DDBJ whole genome shotgun (WGS) entry which is preliminary data.</text>
</comment>
<dbReference type="InterPro" id="IPR000872">
    <property type="entry name" value="Tafazzin"/>
</dbReference>
<protein>
    <recommendedName>
        <fullName evidence="6">Tafazzin family protein</fullName>
    </recommendedName>
</protein>
<evidence type="ECO:0000313" key="8">
    <source>
        <dbReference type="Proteomes" id="UP000828390"/>
    </source>
</evidence>
<dbReference type="GO" id="GO:0031966">
    <property type="term" value="C:mitochondrial membrane"/>
    <property type="evidence" value="ECO:0007669"/>
    <property type="project" value="TreeGrafter"/>
</dbReference>
<dbReference type="AlphaFoldDB" id="A0A9D4GNM2"/>
<accession>A0A9D4GNM2</accession>
<dbReference type="GO" id="GO:0007007">
    <property type="term" value="P:inner mitochondrial membrane organization"/>
    <property type="evidence" value="ECO:0007669"/>
    <property type="project" value="TreeGrafter"/>
</dbReference>
<sequence length="123" mass="13740">MILYYGVSVPGAVYSTWVHHVAGYRPQRKSASSLLLPLCSTLLGSSVNEKKVRWRLKWGVSRIIADADVTPIVLPIYHIGLDTISPIKTPNWLRVGKTVTIVIGEPIDYTNEVTRMKECQMSS</sequence>
<dbReference type="GO" id="GO:0047184">
    <property type="term" value="F:1-acylglycerophosphocholine O-acyltransferase activity"/>
    <property type="evidence" value="ECO:0007669"/>
    <property type="project" value="TreeGrafter"/>
</dbReference>
<keyword evidence="2" id="KW-0808">Transferase</keyword>
<feature type="non-terminal residue" evidence="7">
    <location>
        <position position="1"/>
    </location>
</feature>
<keyword evidence="5" id="KW-0012">Acyltransferase</keyword>
<dbReference type="PANTHER" id="PTHR12497:SF0">
    <property type="entry name" value="TAFAZZIN"/>
    <property type="match status" value="1"/>
</dbReference>
<comment type="subcellular location">
    <subcellularLocation>
        <location evidence="1">Membrane</location>
        <topology evidence="1">Peripheral membrane protein</topology>
    </subcellularLocation>
</comment>